<accession>A0AC61PLH1</accession>
<protein>
    <submittedName>
        <fullName evidence="1">Uncharacterized protein</fullName>
    </submittedName>
</protein>
<evidence type="ECO:0000313" key="2">
    <source>
        <dbReference type="Proteomes" id="UP000192328"/>
    </source>
</evidence>
<dbReference type="Proteomes" id="UP000192328">
    <property type="component" value="Unassembled WGS sequence"/>
</dbReference>
<name>A0AC61PLH1_9FIRM</name>
<reference evidence="1" key="1">
    <citation type="submission" date="2017-04" db="EMBL/GenBank/DDBJ databases">
        <authorList>
            <person name="Varghese N."/>
            <person name="Submissions S."/>
        </authorList>
    </citation>
    <scope>NUCLEOTIDE SEQUENCE</scope>
    <source>
        <strain evidence="1">WTE2008</strain>
    </source>
</reference>
<sequence>MDEKTLAKLDELGVDFYSLRHYKLLKLFNIAGIEESEDIVDEMLSNDQYLEEYGLRQSIKQGSVIYFGKYSEDYGEFANKPIAWKVVDINNDEMLLISWFILDNLTMFNDQVISTWKNSYLRAWLNNTFLISCFTPSEREKILYTQLINEEEATSDKVFLFNEKMVNTYSSILKDCQSLQCSYQYNTWWLSSIKALKPDWSYSYNYYMTYASMTTAEVSNTSTDSARGVRPALRLSIKSKIFKPITIPRDNIISMHMAPILFGSYPQGESEDVISPIEWIIISATSSYVKLMSKYVLDWKPFNTKMKSKDKQVWIGSLLEKWLNEEFLYKAFSEHERSLILKNDSGLTDDTYDEFCPDYAVPDAVPRHTHVEDLVHVMCPSYDECPGIGTYKNRKHGENHGYFSRWEPKNDIKGTGDSIAFPTQLAISHGAPSEGSCKYWLRSLGSFGGNEAIADEEGWLNALEFDSYAGVRPVITLDLTTDVLKYIRNNSILTSHSIYKRWPI</sequence>
<dbReference type="EMBL" id="FWXZ01000003">
    <property type="protein sequence ID" value="SMC63540.1"/>
    <property type="molecule type" value="Genomic_DNA"/>
</dbReference>
<gene>
    <name evidence="1" type="ORF">SAMN06297397_1688</name>
</gene>
<proteinExistence type="predicted"/>
<comment type="caution">
    <text evidence="1">The sequence shown here is derived from an EMBL/GenBank/DDBJ whole genome shotgun (WGS) entry which is preliminary data.</text>
</comment>
<keyword evidence="2" id="KW-1185">Reference proteome</keyword>
<evidence type="ECO:0000313" key="1">
    <source>
        <dbReference type="EMBL" id="SMC63540.1"/>
    </source>
</evidence>
<organism evidence="1 2">
    <name type="scientific">Aristaeella lactis</name>
    <dbReference type="NCBI Taxonomy" id="3046383"/>
    <lineage>
        <taxon>Bacteria</taxon>
        <taxon>Bacillati</taxon>
        <taxon>Bacillota</taxon>
        <taxon>Clostridia</taxon>
        <taxon>Eubacteriales</taxon>
        <taxon>Aristaeellaceae</taxon>
        <taxon>Aristaeella</taxon>
    </lineage>
</organism>